<organism evidence="5 6">
    <name type="scientific">Xylocopilactobacillus apis</name>
    <dbReference type="NCBI Taxonomy" id="2932183"/>
    <lineage>
        <taxon>Bacteria</taxon>
        <taxon>Bacillati</taxon>
        <taxon>Bacillota</taxon>
        <taxon>Bacilli</taxon>
        <taxon>Lactobacillales</taxon>
        <taxon>Lactobacillaceae</taxon>
        <taxon>Xylocopilactobacillus</taxon>
    </lineage>
</organism>
<dbReference type="InterPro" id="IPR027417">
    <property type="entry name" value="P-loop_NTPase"/>
</dbReference>
<evidence type="ECO:0000259" key="4">
    <source>
        <dbReference type="PROSITE" id="PS50893"/>
    </source>
</evidence>
<dbReference type="SUPFAM" id="SSF52540">
    <property type="entry name" value="P-loop containing nucleoside triphosphate hydrolases"/>
    <property type="match status" value="1"/>
</dbReference>
<evidence type="ECO:0000256" key="2">
    <source>
        <dbReference type="ARBA" id="ARBA00022741"/>
    </source>
</evidence>
<evidence type="ECO:0000256" key="3">
    <source>
        <dbReference type="ARBA" id="ARBA00022840"/>
    </source>
</evidence>
<feature type="domain" description="ABC transporter" evidence="4">
    <location>
        <begin position="2"/>
        <end position="229"/>
    </location>
</feature>
<dbReference type="PROSITE" id="PS00211">
    <property type="entry name" value="ABC_TRANSPORTER_1"/>
    <property type="match status" value="1"/>
</dbReference>
<name>A0AAU9DSM4_9LACO</name>
<dbReference type="InterPro" id="IPR025302">
    <property type="entry name" value="DrrA1/2-like_C"/>
</dbReference>
<evidence type="ECO:0000313" key="6">
    <source>
        <dbReference type="Proteomes" id="UP001321804"/>
    </source>
</evidence>
<proteinExistence type="predicted"/>
<dbReference type="GO" id="GO:0005524">
    <property type="term" value="F:ATP binding"/>
    <property type="evidence" value="ECO:0007669"/>
    <property type="project" value="UniProtKB-KW"/>
</dbReference>
<dbReference type="PANTHER" id="PTHR42939:SF1">
    <property type="entry name" value="ABC TRANSPORTER ATP-BINDING PROTEIN ALBC-RELATED"/>
    <property type="match status" value="1"/>
</dbReference>
<accession>A0AAU9DSM4</accession>
<dbReference type="InterPro" id="IPR051782">
    <property type="entry name" value="ABC_Transporter_VariousFunc"/>
</dbReference>
<dbReference type="InterPro" id="IPR003593">
    <property type="entry name" value="AAA+_ATPase"/>
</dbReference>
<dbReference type="Proteomes" id="UP001321804">
    <property type="component" value="Chromosome"/>
</dbReference>
<dbReference type="InterPro" id="IPR003439">
    <property type="entry name" value="ABC_transporter-like_ATP-bd"/>
</dbReference>
<dbReference type="GO" id="GO:0016887">
    <property type="term" value="F:ATP hydrolysis activity"/>
    <property type="evidence" value="ECO:0007669"/>
    <property type="project" value="InterPro"/>
</dbReference>
<evidence type="ECO:0000313" key="5">
    <source>
        <dbReference type="EMBL" id="BDR56703.1"/>
    </source>
</evidence>
<keyword evidence="3 5" id="KW-0067">ATP-binding</keyword>
<dbReference type="PROSITE" id="PS50893">
    <property type="entry name" value="ABC_TRANSPORTER_2"/>
    <property type="match status" value="1"/>
</dbReference>
<dbReference type="Gene3D" id="3.40.50.300">
    <property type="entry name" value="P-loop containing nucleotide triphosphate hydrolases"/>
    <property type="match status" value="1"/>
</dbReference>
<dbReference type="SMART" id="SM00382">
    <property type="entry name" value="AAA"/>
    <property type="match status" value="1"/>
</dbReference>
<evidence type="ECO:0000256" key="1">
    <source>
        <dbReference type="ARBA" id="ARBA00022448"/>
    </source>
</evidence>
<dbReference type="Pfam" id="PF13732">
    <property type="entry name" value="DrrA1-3_C"/>
    <property type="match status" value="1"/>
</dbReference>
<keyword evidence="1" id="KW-0813">Transport</keyword>
<keyword evidence="2" id="KW-0547">Nucleotide-binding</keyword>
<gene>
    <name evidence="5" type="ORF">KIMC2_12650</name>
</gene>
<dbReference type="RefSeq" id="WP_317695074.1">
    <property type="nucleotide sequence ID" value="NZ_AP026801.1"/>
</dbReference>
<keyword evidence="6" id="KW-1185">Reference proteome</keyword>
<dbReference type="EMBL" id="AP026801">
    <property type="protein sequence ID" value="BDR56703.1"/>
    <property type="molecule type" value="Genomic_DNA"/>
</dbReference>
<protein>
    <submittedName>
        <fullName evidence="5">Sodium ABC transporter ATP-binding protein</fullName>
    </submittedName>
</protein>
<reference evidence="5 6" key="1">
    <citation type="journal article" date="2023" name="Microbiol. Spectr.">
        <title>Symbiosis of Carpenter Bees with Uncharacterized Lactic Acid Bacteria Showing NAD Auxotrophy.</title>
        <authorList>
            <person name="Kawasaki S."/>
            <person name="Ozawa K."/>
            <person name="Mori T."/>
            <person name="Yamamoto A."/>
            <person name="Ito M."/>
            <person name="Ohkuma M."/>
            <person name="Sakamoto M."/>
            <person name="Matsutani M."/>
        </authorList>
    </citation>
    <scope>NUCLEOTIDE SEQUENCE [LARGE SCALE GENOMIC DNA]</scope>
    <source>
        <strain evidence="5 6">KimC2</strain>
    </source>
</reference>
<dbReference type="AlphaFoldDB" id="A0AAU9DSM4"/>
<sequence>MLEVNDISKSFGTVKALNAESFQVQAGEIMGLIGQNGAGKTTTFRILLGLMNPDHGNVLFDQKTVNDQVLNQIGYLPEERGLFPKMRIEDQILYLAELKGQPRSITKEKIDHYFEKFEIKGKKTDKLKSLSKGNQQKVQLIVTLIHEPKYLIFDEPFSGLDPVNAQIFRDAILEEKQKGKCIIFSSHNMDNVEELSDQVLMLRNGQTVLKGSVKDVRNQYGRIKVFLESKLTRDDLLKIEGIKEIHEQNGVFEITLTDPAVGKEILSQVQAKGSFDQFSQKPLSLTEIFKLKAREDHE</sequence>
<dbReference type="Pfam" id="PF00005">
    <property type="entry name" value="ABC_tran"/>
    <property type="match status" value="1"/>
</dbReference>
<dbReference type="InterPro" id="IPR017871">
    <property type="entry name" value="ABC_transporter-like_CS"/>
</dbReference>
<dbReference type="PANTHER" id="PTHR42939">
    <property type="entry name" value="ABC TRANSPORTER ATP-BINDING PROTEIN ALBC-RELATED"/>
    <property type="match status" value="1"/>
</dbReference>
<dbReference type="KEGG" id="xak:KIMC2_12650"/>